<organism evidence="2 3">
    <name type="scientific">Polysphondylium violaceum</name>
    <dbReference type="NCBI Taxonomy" id="133409"/>
    <lineage>
        <taxon>Eukaryota</taxon>
        <taxon>Amoebozoa</taxon>
        <taxon>Evosea</taxon>
        <taxon>Eumycetozoa</taxon>
        <taxon>Dictyostelia</taxon>
        <taxon>Dictyosteliales</taxon>
        <taxon>Dictyosteliaceae</taxon>
        <taxon>Polysphondylium</taxon>
    </lineage>
</organism>
<dbReference type="GO" id="GO:0034237">
    <property type="term" value="F:protein kinase A regulatory subunit binding"/>
    <property type="evidence" value="ECO:0007669"/>
    <property type="project" value="TreeGrafter"/>
</dbReference>
<evidence type="ECO:0000313" key="3">
    <source>
        <dbReference type="Proteomes" id="UP000695562"/>
    </source>
</evidence>
<keyword evidence="3" id="KW-1185">Reference proteome</keyword>
<dbReference type="InterPro" id="IPR009097">
    <property type="entry name" value="Cyclic_Pdiesterase"/>
</dbReference>
<evidence type="ECO:0000259" key="1">
    <source>
        <dbReference type="Pfam" id="PF10469"/>
    </source>
</evidence>
<comment type="caution">
    <text evidence="2">The sequence shown here is derived from an EMBL/GenBank/DDBJ whole genome shotgun (WGS) entry which is preliminary data.</text>
</comment>
<dbReference type="InterPro" id="IPR052641">
    <property type="entry name" value="AKAP7_isoform_gamma"/>
</dbReference>
<dbReference type="OrthoDB" id="277832at2759"/>
<reference evidence="2" key="1">
    <citation type="submission" date="2020-01" db="EMBL/GenBank/DDBJ databases">
        <title>Development of genomics and gene disruption for Polysphondylium violaceum indicates a role for the polyketide synthase stlB in stalk morphogenesis.</title>
        <authorList>
            <person name="Narita B."/>
            <person name="Kawabe Y."/>
            <person name="Kin K."/>
            <person name="Saito T."/>
            <person name="Gibbs R."/>
            <person name="Kuspa A."/>
            <person name="Muzny D."/>
            <person name="Queller D."/>
            <person name="Richards S."/>
            <person name="Strassman J."/>
            <person name="Sucgang R."/>
            <person name="Worley K."/>
            <person name="Schaap P."/>
        </authorList>
    </citation>
    <scope>NUCLEOTIDE SEQUENCE</scope>
    <source>
        <strain evidence="2">QSvi11</strain>
    </source>
</reference>
<dbReference type="GO" id="GO:0005829">
    <property type="term" value="C:cytosol"/>
    <property type="evidence" value="ECO:0007669"/>
    <property type="project" value="TreeGrafter"/>
</dbReference>
<dbReference type="EMBL" id="AJWJ01000306">
    <property type="protein sequence ID" value="KAF2072154.1"/>
    <property type="molecule type" value="Genomic_DNA"/>
</dbReference>
<dbReference type="AlphaFoldDB" id="A0A8J4PTB2"/>
<proteinExistence type="predicted"/>
<evidence type="ECO:0000313" key="2">
    <source>
        <dbReference type="EMBL" id="KAF2072154.1"/>
    </source>
</evidence>
<name>A0A8J4PTB2_9MYCE</name>
<dbReference type="Gene3D" id="3.90.1140.10">
    <property type="entry name" value="Cyclic phosphodiesterase"/>
    <property type="match status" value="1"/>
</dbReference>
<dbReference type="GO" id="GO:0010738">
    <property type="term" value="P:regulation of protein kinase A signaling"/>
    <property type="evidence" value="ECO:0007669"/>
    <property type="project" value="TreeGrafter"/>
</dbReference>
<dbReference type="SUPFAM" id="SSF55144">
    <property type="entry name" value="LigT-like"/>
    <property type="match status" value="1"/>
</dbReference>
<protein>
    <recommendedName>
        <fullName evidence="1">A-kinase anchor protein 7-like phosphoesterase domain-containing protein</fullName>
    </recommendedName>
</protein>
<dbReference type="InterPro" id="IPR019510">
    <property type="entry name" value="AKAP7-like_phosphoesterase"/>
</dbReference>
<dbReference type="Proteomes" id="UP000695562">
    <property type="component" value="Unassembled WGS sequence"/>
</dbReference>
<dbReference type="PANTHER" id="PTHR15934:SF2">
    <property type="entry name" value="A-KINASE ANCHOR PROTEIN 7-LIKE PHOSPHOESTERASE DOMAIN-CONTAINING PROTEIN"/>
    <property type="match status" value="1"/>
</dbReference>
<sequence>MSRRNNYQQQQQDRPRPNYFLGLQITSPEISNSLIVAQKEFTTRGPGITRSLITPSKFHLTVFVMNLPTQDDLDKVKGLLPKIKEIRSTIYDTTPIVNVCGIGSFYDRVIWAGLKQDENRIKLDRFVKDVTTLFQQNGVDLEDRWSPHITLAKGKTSDDFVKAITYCNSQYHDKEFGIQTFKSLDLLKIGSTDPITKYYSTLDTLSLE</sequence>
<accession>A0A8J4PTB2</accession>
<feature type="domain" description="A-kinase anchor protein 7-like phosphoesterase" evidence="1">
    <location>
        <begin position="17"/>
        <end position="207"/>
    </location>
</feature>
<dbReference type="PANTHER" id="PTHR15934">
    <property type="entry name" value="RNA 2',3'-CYCLIC PHOSPHODIESTERASE"/>
    <property type="match status" value="1"/>
</dbReference>
<dbReference type="Pfam" id="PF10469">
    <property type="entry name" value="AKAP7_NLS"/>
    <property type="match status" value="1"/>
</dbReference>
<gene>
    <name evidence="2" type="ORF">CYY_006530</name>
</gene>